<dbReference type="InterPro" id="IPR019775">
    <property type="entry name" value="WD40_repeat_CS"/>
</dbReference>
<dbReference type="CDD" id="cd00200">
    <property type="entry name" value="WD40"/>
    <property type="match status" value="1"/>
</dbReference>
<reference evidence="19" key="1">
    <citation type="journal article" date="2019" name="Nat. Commun.">
        <title>The genome of broomcorn millet.</title>
        <authorList>
            <person name="Zou C."/>
            <person name="Miki D."/>
            <person name="Li D."/>
            <person name="Tang Q."/>
            <person name="Xiao L."/>
            <person name="Rajput S."/>
            <person name="Deng P."/>
            <person name="Jia W."/>
            <person name="Huang R."/>
            <person name="Zhang M."/>
            <person name="Sun Y."/>
            <person name="Hu J."/>
            <person name="Fu X."/>
            <person name="Schnable P.S."/>
            <person name="Li F."/>
            <person name="Zhang H."/>
            <person name="Feng B."/>
            <person name="Zhu X."/>
            <person name="Liu R."/>
            <person name="Schnable J.C."/>
            <person name="Zhu J.-K."/>
            <person name="Zhang H."/>
        </authorList>
    </citation>
    <scope>NUCLEOTIDE SEQUENCE [LARGE SCALE GENOMIC DNA]</scope>
</reference>
<dbReference type="Gene3D" id="2.130.10.10">
    <property type="entry name" value="YVTN repeat-like/Quinoprotein amine dehydrogenase"/>
    <property type="match status" value="1"/>
</dbReference>
<dbReference type="PANTHER" id="PTHR19918:SF8">
    <property type="entry name" value="FI02843P"/>
    <property type="match status" value="1"/>
</dbReference>
<proteinExistence type="inferred from homology"/>
<keyword evidence="4" id="KW-0677">Repeat</keyword>
<dbReference type="InterPro" id="IPR001680">
    <property type="entry name" value="WD40_rpt"/>
</dbReference>
<dbReference type="OrthoDB" id="10263272at2759"/>
<feature type="repeat" description="WD" evidence="13">
    <location>
        <begin position="543"/>
        <end position="584"/>
    </location>
</feature>
<dbReference type="InterPro" id="IPR056150">
    <property type="entry name" value="WD40_CDC20-Fz"/>
</dbReference>
<dbReference type="GO" id="GO:1990757">
    <property type="term" value="F:ubiquitin ligase activator activity"/>
    <property type="evidence" value="ECO:0007669"/>
    <property type="project" value="TreeGrafter"/>
</dbReference>
<dbReference type="Gene3D" id="3.40.50.300">
    <property type="entry name" value="P-loop containing nucleotide triphosphate hydrolases"/>
    <property type="match status" value="1"/>
</dbReference>
<dbReference type="GO" id="GO:0031145">
    <property type="term" value="P:anaphase-promoting complex-dependent catabolic process"/>
    <property type="evidence" value="ECO:0007669"/>
    <property type="project" value="TreeGrafter"/>
</dbReference>
<dbReference type="SUPFAM" id="SSF50998">
    <property type="entry name" value="Quinoprotein alcohol dehydrogenase-like"/>
    <property type="match status" value="1"/>
</dbReference>
<comment type="catalytic activity">
    <reaction evidence="12">
        <text>GTP + H2O = GDP + phosphate + H(+)</text>
        <dbReference type="Rhea" id="RHEA:19669"/>
        <dbReference type="ChEBI" id="CHEBI:15377"/>
        <dbReference type="ChEBI" id="CHEBI:15378"/>
        <dbReference type="ChEBI" id="CHEBI:37565"/>
        <dbReference type="ChEBI" id="CHEBI:43474"/>
        <dbReference type="ChEBI" id="CHEBI:58189"/>
    </reaction>
    <physiologicalReaction direction="left-to-right" evidence="12">
        <dbReference type="Rhea" id="RHEA:19670"/>
    </physiologicalReaction>
</comment>
<accession>A0A3L6Q042</accession>
<keyword evidence="7" id="KW-0378">Hydrolase</keyword>
<dbReference type="GO" id="GO:0016787">
    <property type="term" value="F:hydrolase activity"/>
    <property type="evidence" value="ECO:0007669"/>
    <property type="project" value="UniProtKB-KW"/>
</dbReference>
<organism evidence="18 19">
    <name type="scientific">Panicum miliaceum</name>
    <name type="common">Proso millet</name>
    <name type="synonym">Broomcorn millet</name>
    <dbReference type="NCBI Taxonomy" id="4540"/>
    <lineage>
        <taxon>Eukaryota</taxon>
        <taxon>Viridiplantae</taxon>
        <taxon>Streptophyta</taxon>
        <taxon>Embryophyta</taxon>
        <taxon>Tracheophyta</taxon>
        <taxon>Spermatophyta</taxon>
        <taxon>Magnoliopsida</taxon>
        <taxon>Liliopsida</taxon>
        <taxon>Poales</taxon>
        <taxon>Poaceae</taxon>
        <taxon>PACMAD clade</taxon>
        <taxon>Panicoideae</taxon>
        <taxon>Panicodae</taxon>
        <taxon>Paniceae</taxon>
        <taxon>Panicinae</taxon>
        <taxon>Panicum</taxon>
        <taxon>Panicum sect. Panicum</taxon>
    </lineage>
</organism>
<dbReference type="Pfam" id="PF24807">
    <property type="entry name" value="WD40_CDC20-Fz"/>
    <property type="match status" value="1"/>
</dbReference>
<dbReference type="PROSITE" id="PS50294">
    <property type="entry name" value="WD_REPEATS_REGION"/>
    <property type="match status" value="3"/>
</dbReference>
<evidence type="ECO:0000256" key="8">
    <source>
        <dbReference type="ARBA" id="ARBA00023186"/>
    </source>
</evidence>
<evidence type="ECO:0000259" key="16">
    <source>
        <dbReference type="Pfam" id="PF07683"/>
    </source>
</evidence>
<dbReference type="SUPFAM" id="SSF52540">
    <property type="entry name" value="P-loop containing nucleoside triphosphate hydrolases"/>
    <property type="match status" value="1"/>
</dbReference>
<dbReference type="InterPro" id="IPR011629">
    <property type="entry name" value="CobW-like_C"/>
</dbReference>
<evidence type="ECO:0000256" key="13">
    <source>
        <dbReference type="PROSITE-ProRule" id="PRU00221"/>
    </source>
</evidence>
<evidence type="ECO:0000256" key="1">
    <source>
        <dbReference type="ARBA" id="ARBA00006445"/>
    </source>
</evidence>
<dbReference type="InterPro" id="IPR036627">
    <property type="entry name" value="CobW-likC_sf"/>
</dbReference>
<evidence type="ECO:0000313" key="19">
    <source>
        <dbReference type="Proteomes" id="UP000275267"/>
    </source>
</evidence>
<dbReference type="SUPFAM" id="SSF90002">
    <property type="entry name" value="Hypothetical protein YjiA, C-terminal domain"/>
    <property type="match status" value="1"/>
</dbReference>
<dbReference type="GO" id="GO:0051301">
    <property type="term" value="P:cell division"/>
    <property type="evidence" value="ECO:0007669"/>
    <property type="project" value="UniProtKB-KW"/>
</dbReference>
<keyword evidence="19" id="KW-1185">Reference proteome</keyword>
<dbReference type="GO" id="GO:1905786">
    <property type="term" value="P:positive regulation of anaphase-promoting complex-dependent catabolic process"/>
    <property type="evidence" value="ECO:0007669"/>
    <property type="project" value="TreeGrafter"/>
</dbReference>
<keyword evidence="5" id="KW-0547">Nucleotide-binding</keyword>
<name>A0A3L6Q042_PANMI</name>
<evidence type="ECO:0000256" key="10">
    <source>
        <dbReference type="ARBA" id="ARBA00023425"/>
    </source>
</evidence>
<dbReference type="PANTHER" id="PTHR19918">
    <property type="entry name" value="CELL DIVISION CYCLE 20 CDC20 FIZZY -RELATED"/>
    <property type="match status" value="1"/>
</dbReference>
<dbReference type="PROSITE" id="PS50082">
    <property type="entry name" value="WD_REPEATS_2"/>
    <property type="match status" value="3"/>
</dbReference>
<dbReference type="GO" id="GO:0000166">
    <property type="term" value="F:nucleotide binding"/>
    <property type="evidence" value="ECO:0007669"/>
    <property type="project" value="UniProtKB-KW"/>
</dbReference>
<dbReference type="InterPro" id="IPR011047">
    <property type="entry name" value="Quinoprotein_ADH-like_sf"/>
</dbReference>
<feature type="domain" description="CDC20/Fizzy WD40" evidence="17">
    <location>
        <begin position="497"/>
        <end position="797"/>
    </location>
</feature>
<evidence type="ECO:0000256" key="14">
    <source>
        <dbReference type="SAM" id="MobiDB-lite"/>
    </source>
</evidence>
<dbReference type="InterPro" id="IPR027417">
    <property type="entry name" value="P-loop_NTPase"/>
</dbReference>
<comment type="similarity">
    <text evidence="11">Belongs to the SIMIBI class G3E GTPase family. ZNG1 subfamily.</text>
</comment>
<evidence type="ECO:0000256" key="7">
    <source>
        <dbReference type="ARBA" id="ARBA00022801"/>
    </source>
</evidence>
<feature type="repeat" description="WD" evidence="13">
    <location>
        <begin position="766"/>
        <end position="799"/>
    </location>
</feature>
<feature type="repeat" description="WD" evidence="13">
    <location>
        <begin position="627"/>
        <end position="668"/>
    </location>
</feature>
<feature type="domain" description="CobW C-terminal" evidence="16">
    <location>
        <begin position="312"/>
        <end position="375"/>
    </location>
</feature>
<evidence type="ECO:0000256" key="5">
    <source>
        <dbReference type="ARBA" id="ARBA00022741"/>
    </source>
</evidence>
<dbReference type="InterPro" id="IPR015943">
    <property type="entry name" value="WD40/YVTN_repeat-like_dom_sf"/>
</dbReference>
<evidence type="ECO:0000313" key="18">
    <source>
        <dbReference type="EMBL" id="RLM66381.1"/>
    </source>
</evidence>
<dbReference type="Pfam" id="PF02492">
    <property type="entry name" value="cobW"/>
    <property type="match status" value="1"/>
</dbReference>
<dbReference type="InterPro" id="IPR033010">
    <property type="entry name" value="Cdc20/Fizzy"/>
</dbReference>
<evidence type="ECO:0000256" key="4">
    <source>
        <dbReference type="ARBA" id="ARBA00022737"/>
    </source>
</evidence>
<dbReference type="FunFam" id="3.40.50.300:FF:000778">
    <property type="entry name" value="GTP-binding protein YjiA"/>
    <property type="match status" value="1"/>
</dbReference>
<feature type="region of interest" description="Disordered" evidence="14">
    <location>
        <begin position="363"/>
        <end position="397"/>
    </location>
</feature>
<keyword evidence="9" id="KW-0131">Cell cycle</keyword>
<dbReference type="Pfam" id="PF07683">
    <property type="entry name" value="CobW_C"/>
    <property type="match status" value="1"/>
</dbReference>
<dbReference type="PROSITE" id="PS00678">
    <property type="entry name" value="WD_REPEATS_1"/>
    <property type="match status" value="2"/>
</dbReference>
<dbReference type="InterPro" id="IPR003495">
    <property type="entry name" value="CobW/HypB/UreG_nucleotide-bd"/>
</dbReference>
<dbReference type="STRING" id="4540.A0A3L6Q042"/>
<dbReference type="CDD" id="cd03112">
    <property type="entry name" value="CobW-like"/>
    <property type="match status" value="1"/>
</dbReference>
<comment type="function">
    <text evidence="10">Component of the anaphase promoting complex/cyclosome (APC/C), a cell cycle-regulated E3 ubiquitin-protein ligase complex that controls progression through mitosis and the G1 phase of the cell cycle.</text>
</comment>
<dbReference type="EMBL" id="PQIB02000015">
    <property type="protein sequence ID" value="RLM66381.1"/>
    <property type="molecule type" value="Genomic_DNA"/>
</dbReference>
<dbReference type="GO" id="GO:0010997">
    <property type="term" value="F:anaphase-promoting complex binding"/>
    <property type="evidence" value="ECO:0007669"/>
    <property type="project" value="InterPro"/>
</dbReference>
<comment type="caution">
    <text evidence="18">The sequence shown here is derived from an EMBL/GenBank/DDBJ whole genome shotgun (WGS) entry which is preliminary data.</text>
</comment>
<sequence>MAAAAARLLLPRAARTAASSCSATAIARGPLDSFSKRFRTLAPAPAKFMRGLSALSDAAFDAQALDTRVPATVITGFLGSGKTTLLNHILTSQHGKRIAVIENEFGEVDIDSSLVASHSSVAEDIVMVNNGCLCCTVRGDLVKMLLKLVKQKGDKFDHIVIETTGLAKPGPVIETFCSDELVSKYVKLDGVVTMVDCKHAMKHLNEVKARWVVNEAVEQVAYADRIILNKIDLVGDAELEALTNKIKIINGMAQMKKAKFDDVDMDFVLGIGGYDLDRIEAEVQLQESKETGHCHHGDEHGHHHDHVHDSAITSVSIVSEGVLDLDEVNDWLERLVDEKGEDLYRLKGVISVNESTGRFVFQKSGSRRAAAPRPPFQEAGSRPYMPPLSTGSRNPSAKCYGDRFIPERSAMDMDLAHYLLTEPRKGKENPAAVASPAKEAYRKLLAEKLLNNRTRILAFRNKPPEPENMLTDLRSDPVQAKPAKQRRHIPQSSERTLDAPELADDYYLNLLDWGSSNVLSIALGSTVYLWDASSGSTSELVTVDDDYGPVTSVSWAPDGRHIAVGLNSSDVQLWDTTSNRLLRTLRGVHELRVGSLAWNNSILTTGGMDGKIVNNDVRIRNNVVQTYHGHEQEVCGLKWSGSGQQLASGGNDNLLHIWDVSMSSSVQSAGRTQWLHRLQDHLAAVKALAWCPFQSNLLASGGGGGDRCIKFWNTHTGACLNSVDTGSQVCALLWNKKEKELLSSHGFTQNQLTLWKYPSMVKMAELNGHTSRVLFMAQSPDGCTVASAAADETLRFWNVFGTPEAAPKAAAKASHTGIFNSFNHIR</sequence>
<dbReference type="SMART" id="SM00320">
    <property type="entry name" value="WD40"/>
    <property type="match status" value="5"/>
</dbReference>
<keyword evidence="8" id="KW-0143">Chaperone</keyword>
<evidence type="ECO:0000259" key="15">
    <source>
        <dbReference type="Pfam" id="PF02492"/>
    </source>
</evidence>
<gene>
    <name evidence="18" type="ORF">C2845_PM16G18840</name>
</gene>
<protein>
    <submittedName>
        <fullName evidence="18">Uncharacterized protein</fullName>
    </submittedName>
</protein>
<evidence type="ECO:0000256" key="3">
    <source>
        <dbReference type="ARBA" id="ARBA00022618"/>
    </source>
</evidence>
<evidence type="ECO:0000256" key="12">
    <source>
        <dbReference type="ARBA" id="ARBA00049117"/>
    </source>
</evidence>
<evidence type="ECO:0000256" key="9">
    <source>
        <dbReference type="ARBA" id="ARBA00023306"/>
    </source>
</evidence>
<evidence type="ECO:0000259" key="17">
    <source>
        <dbReference type="Pfam" id="PF24807"/>
    </source>
</evidence>
<dbReference type="Proteomes" id="UP000275267">
    <property type="component" value="Unassembled WGS sequence"/>
</dbReference>
<feature type="domain" description="CobW/HypB/UreG nucleotide-binding" evidence="15">
    <location>
        <begin position="70"/>
        <end position="255"/>
    </location>
</feature>
<evidence type="ECO:0000256" key="6">
    <source>
        <dbReference type="ARBA" id="ARBA00022776"/>
    </source>
</evidence>
<comment type="similarity">
    <text evidence="1">Belongs to the WD repeat CDC20/Fizzy family.</text>
</comment>
<dbReference type="GO" id="GO:0005680">
    <property type="term" value="C:anaphase-promoting complex"/>
    <property type="evidence" value="ECO:0007669"/>
    <property type="project" value="TreeGrafter"/>
</dbReference>
<dbReference type="AlphaFoldDB" id="A0A3L6Q042"/>
<dbReference type="Gene3D" id="3.30.1220.10">
    <property type="entry name" value="CobW-like, C-terminal domain"/>
    <property type="match status" value="1"/>
</dbReference>
<keyword evidence="6" id="KW-0498">Mitosis</keyword>
<evidence type="ECO:0000256" key="11">
    <source>
        <dbReference type="ARBA" id="ARBA00034320"/>
    </source>
</evidence>
<evidence type="ECO:0000256" key="2">
    <source>
        <dbReference type="ARBA" id="ARBA00022574"/>
    </source>
</evidence>
<keyword evidence="3" id="KW-0132">Cell division</keyword>
<keyword evidence="2 13" id="KW-0853">WD repeat</keyword>